<dbReference type="SUPFAM" id="SSF53474">
    <property type="entry name" value="alpha/beta-Hydrolases"/>
    <property type="match status" value="1"/>
</dbReference>
<name>A0A8H4RR47_9HELO</name>
<evidence type="ECO:0000313" key="5">
    <source>
        <dbReference type="Proteomes" id="UP000566819"/>
    </source>
</evidence>
<keyword evidence="5" id="KW-1185">Reference proteome</keyword>
<evidence type="ECO:0000256" key="1">
    <source>
        <dbReference type="ARBA" id="ARBA00022801"/>
    </source>
</evidence>
<dbReference type="Pfam" id="PF00561">
    <property type="entry name" value="Abhydrolase_1"/>
    <property type="match status" value="1"/>
</dbReference>
<dbReference type="Gene3D" id="3.40.50.1820">
    <property type="entry name" value="alpha/beta hydrolase"/>
    <property type="match status" value="1"/>
</dbReference>
<comment type="caution">
    <text evidence="4">The sequence shown here is derived from an EMBL/GenBank/DDBJ whole genome shotgun (WGS) entry which is preliminary data.</text>
</comment>
<dbReference type="Gene3D" id="1.10.10.800">
    <property type="match status" value="1"/>
</dbReference>
<gene>
    <name evidence="4" type="ORF">G7Y89_g4700</name>
</gene>
<dbReference type="InterPro" id="IPR050261">
    <property type="entry name" value="FrsA_esterase"/>
</dbReference>
<protein>
    <recommendedName>
        <fullName evidence="3">AB hydrolase-1 domain-containing protein</fullName>
    </recommendedName>
</protein>
<dbReference type="OrthoDB" id="2498029at2759"/>
<dbReference type="InterPro" id="IPR000073">
    <property type="entry name" value="AB_hydrolase_1"/>
</dbReference>
<evidence type="ECO:0000256" key="2">
    <source>
        <dbReference type="ARBA" id="ARBA00038115"/>
    </source>
</evidence>
<feature type="domain" description="AB hydrolase-1" evidence="3">
    <location>
        <begin position="34"/>
        <end position="282"/>
    </location>
</feature>
<evidence type="ECO:0000259" key="3">
    <source>
        <dbReference type="Pfam" id="PF00561"/>
    </source>
</evidence>
<dbReference type="PANTHER" id="PTHR22946">
    <property type="entry name" value="DIENELACTONE HYDROLASE DOMAIN-CONTAINING PROTEIN-RELATED"/>
    <property type="match status" value="1"/>
</dbReference>
<dbReference type="InterPro" id="IPR029058">
    <property type="entry name" value="AB_hydrolase_fold"/>
</dbReference>
<dbReference type="AlphaFoldDB" id="A0A8H4RR47"/>
<evidence type="ECO:0000313" key="4">
    <source>
        <dbReference type="EMBL" id="KAF4633429.1"/>
    </source>
</evidence>
<dbReference type="PANTHER" id="PTHR22946:SF9">
    <property type="entry name" value="POLYKETIDE TRANSFERASE AF380"/>
    <property type="match status" value="1"/>
</dbReference>
<dbReference type="EMBL" id="JAAMPI010000261">
    <property type="protein sequence ID" value="KAF4633429.1"/>
    <property type="molecule type" value="Genomic_DNA"/>
</dbReference>
<accession>A0A8H4RR47</accession>
<sequence>MPREDIAFQTSDNVTLRGWFYTPEASSTTPLSCLVISHGFTAVKEILLDIIAAHFTSSLPISCLVYDHRGFGASDNHPSAPRQEIIPSLQCSDISDAITYAQGREDVNKEKIGVWGTALSGGHVLRVGAVDRRVKAVLSQVPMVSGWENFHRLIRPDFVAGLNHLFQEDRLARAAGKAAGTIHVVDPNPMATSALQTIEAYEWFAEWAKTTDWKNEVTVKTMEEFRSYNPSFHIHHISPTPLLMTVAENDALMPTDLALTAYAKALEPKELQLLPGGHFDVFGPNFEKSVGRQVDFLKKTLCA</sequence>
<reference evidence="4 5" key="1">
    <citation type="submission" date="2020-03" db="EMBL/GenBank/DDBJ databases">
        <title>Draft Genome Sequence of Cudoniella acicularis.</title>
        <authorList>
            <person name="Buettner E."/>
            <person name="Kellner H."/>
        </authorList>
    </citation>
    <scope>NUCLEOTIDE SEQUENCE [LARGE SCALE GENOMIC DNA]</scope>
    <source>
        <strain evidence="4 5">DSM 108380</strain>
    </source>
</reference>
<organism evidence="4 5">
    <name type="scientific">Cudoniella acicularis</name>
    <dbReference type="NCBI Taxonomy" id="354080"/>
    <lineage>
        <taxon>Eukaryota</taxon>
        <taxon>Fungi</taxon>
        <taxon>Dikarya</taxon>
        <taxon>Ascomycota</taxon>
        <taxon>Pezizomycotina</taxon>
        <taxon>Leotiomycetes</taxon>
        <taxon>Helotiales</taxon>
        <taxon>Tricladiaceae</taxon>
        <taxon>Cudoniella</taxon>
    </lineage>
</organism>
<dbReference type="GO" id="GO:0016788">
    <property type="term" value="F:hydrolase activity, acting on ester bonds"/>
    <property type="evidence" value="ECO:0007669"/>
    <property type="project" value="UniProtKB-ARBA"/>
</dbReference>
<comment type="similarity">
    <text evidence="2">Belongs to the AB hydrolase superfamily. FUS2 hydrolase family.</text>
</comment>
<dbReference type="Proteomes" id="UP000566819">
    <property type="component" value="Unassembled WGS sequence"/>
</dbReference>
<keyword evidence="1" id="KW-0378">Hydrolase</keyword>
<proteinExistence type="inferred from homology"/>